<reference evidence="9 10" key="1">
    <citation type="submission" date="2023-03" db="EMBL/GenBank/DDBJ databases">
        <title>High recombination rates correlate with genetic variation in Cardiocondyla obscurior ants.</title>
        <authorList>
            <person name="Errbii M."/>
        </authorList>
    </citation>
    <scope>NUCLEOTIDE SEQUENCE [LARGE SCALE GENOMIC DNA]</scope>
    <source>
        <strain evidence="9">Alpha-2009</strain>
        <tissue evidence="9">Whole body</tissue>
    </source>
</reference>
<feature type="domain" description="ZZ-type" evidence="7">
    <location>
        <begin position="297"/>
        <end position="356"/>
    </location>
</feature>
<dbReference type="SUPFAM" id="SSF57850">
    <property type="entry name" value="RING/U-box"/>
    <property type="match status" value="1"/>
</dbReference>
<dbReference type="GO" id="GO:0005634">
    <property type="term" value="C:nucleus"/>
    <property type="evidence" value="ECO:0007669"/>
    <property type="project" value="UniProtKB-SubCell"/>
</dbReference>
<evidence type="ECO:0000313" key="9">
    <source>
        <dbReference type="EMBL" id="KAL0107050.1"/>
    </source>
</evidence>
<dbReference type="InterPro" id="IPR037830">
    <property type="entry name" value="ZZZ3"/>
</dbReference>
<dbReference type="SMART" id="SM00717">
    <property type="entry name" value="SANT"/>
    <property type="match status" value="1"/>
</dbReference>
<dbReference type="GO" id="GO:0070461">
    <property type="term" value="C:SAGA-type complex"/>
    <property type="evidence" value="ECO:0007669"/>
    <property type="project" value="UniProtKB-ARBA"/>
</dbReference>
<dbReference type="EMBL" id="JADYXP020000017">
    <property type="protein sequence ID" value="KAL0107050.1"/>
    <property type="molecule type" value="Genomic_DNA"/>
</dbReference>
<evidence type="ECO:0000259" key="7">
    <source>
        <dbReference type="PROSITE" id="PS50135"/>
    </source>
</evidence>
<proteinExistence type="predicted"/>
<dbReference type="Proteomes" id="UP001430953">
    <property type="component" value="Unassembled WGS sequence"/>
</dbReference>
<dbReference type="GO" id="GO:0008270">
    <property type="term" value="F:zinc ion binding"/>
    <property type="evidence" value="ECO:0007669"/>
    <property type="project" value="UniProtKB-KW"/>
</dbReference>
<name>A0AAW2EW31_9HYME</name>
<dbReference type="PANTHER" id="PTHR22705:SF0">
    <property type="entry name" value="ZZ-TYPE ZINC FINGER-CONTAINING PROTEIN 3"/>
    <property type="match status" value="1"/>
</dbReference>
<gene>
    <name evidence="9" type="ORF">PUN28_015541</name>
</gene>
<comment type="caution">
    <text evidence="9">The sequence shown here is derived from an EMBL/GenBank/DDBJ whole genome shotgun (WGS) entry which is preliminary data.</text>
</comment>
<dbReference type="Gene3D" id="3.30.60.90">
    <property type="match status" value="1"/>
</dbReference>
<keyword evidence="10" id="KW-1185">Reference proteome</keyword>
<dbReference type="InterPro" id="IPR041981">
    <property type="entry name" value="ZZZ3_ZZ"/>
</dbReference>
<dbReference type="Pfam" id="PF00249">
    <property type="entry name" value="Myb_DNA-binding"/>
    <property type="match status" value="1"/>
</dbReference>
<evidence type="ECO:0000256" key="4">
    <source>
        <dbReference type="ARBA" id="ARBA00022833"/>
    </source>
</evidence>
<evidence type="ECO:0000256" key="3">
    <source>
        <dbReference type="ARBA" id="ARBA00022771"/>
    </source>
</evidence>
<dbReference type="PROSITE" id="PS50135">
    <property type="entry name" value="ZF_ZZ_2"/>
    <property type="match status" value="1"/>
</dbReference>
<feature type="domain" description="HTH myb-type" evidence="8">
    <location>
        <begin position="149"/>
        <end position="201"/>
    </location>
</feature>
<dbReference type="CDD" id="cd00167">
    <property type="entry name" value="SANT"/>
    <property type="match status" value="1"/>
</dbReference>
<feature type="domain" description="Myb-like" evidence="6">
    <location>
        <begin position="141"/>
        <end position="197"/>
    </location>
</feature>
<evidence type="ECO:0000256" key="5">
    <source>
        <dbReference type="PROSITE-ProRule" id="PRU00228"/>
    </source>
</evidence>
<keyword evidence="4" id="KW-0862">Zinc</keyword>
<evidence type="ECO:0000313" key="10">
    <source>
        <dbReference type="Proteomes" id="UP001430953"/>
    </source>
</evidence>
<dbReference type="Pfam" id="PF00569">
    <property type="entry name" value="ZZ"/>
    <property type="match status" value="1"/>
</dbReference>
<keyword evidence="2" id="KW-0479">Metal-binding</keyword>
<dbReference type="InterPro" id="IPR009057">
    <property type="entry name" value="Homeodomain-like_sf"/>
</dbReference>
<dbReference type="InterPro" id="IPR001005">
    <property type="entry name" value="SANT/Myb"/>
</dbReference>
<evidence type="ECO:0008006" key="11">
    <source>
        <dbReference type="Google" id="ProtNLM"/>
    </source>
</evidence>
<comment type="subcellular location">
    <subcellularLocation>
        <location evidence="1">Nucleus</location>
    </subcellularLocation>
</comment>
<dbReference type="PROSITE" id="PS51294">
    <property type="entry name" value="HTH_MYB"/>
    <property type="match status" value="1"/>
</dbReference>
<dbReference type="InterPro" id="IPR000433">
    <property type="entry name" value="Znf_ZZ"/>
</dbReference>
<dbReference type="PANTHER" id="PTHR22705">
    <property type="entry name" value="ZINC FINGER, ZZ DOMAIN CONTAINING 3"/>
    <property type="match status" value="1"/>
</dbReference>
<dbReference type="AlphaFoldDB" id="A0AAW2EW31"/>
<dbReference type="InterPro" id="IPR043145">
    <property type="entry name" value="Znf_ZZ_sf"/>
</dbReference>
<dbReference type="PROSITE" id="PS50090">
    <property type="entry name" value="MYB_LIKE"/>
    <property type="match status" value="1"/>
</dbReference>
<dbReference type="CDD" id="cd02341">
    <property type="entry name" value="ZZ_ZZZ3"/>
    <property type="match status" value="1"/>
</dbReference>
<dbReference type="SUPFAM" id="SSF46689">
    <property type="entry name" value="Homeodomain-like"/>
    <property type="match status" value="1"/>
</dbReference>
<protein>
    <recommendedName>
        <fullName evidence="11">ZZ-type zinc finger-containing protein 3</fullName>
    </recommendedName>
</protein>
<dbReference type="InterPro" id="IPR017930">
    <property type="entry name" value="Myb_dom"/>
</dbReference>
<evidence type="ECO:0000256" key="2">
    <source>
        <dbReference type="ARBA" id="ARBA00022723"/>
    </source>
</evidence>
<evidence type="ECO:0000259" key="6">
    <source>
        <dbReference type="PROSITE" id="PS50090"/>
    </source>
</evidence>
<evidence type="ECO:0000259" key="8">
    <source>
        <dbReference type="PROSITE" id="PS51294"/>
    </source>
</evidence>
<dbReference type="Gene3D" id="1.10.10.60">
    <property type="entry name" value="Homeodomain-like"/>
    <property type="match status" value="1"/>
</dbReference>
<accession>A0AAW2EW31</accession>
<evidence type="ECO:0000256" key="1">
    <source>
        <dbReference type="ARBA" id="ARBA00004123"/>
    </source>
</evidence>
<sequence length="384" mass="44426">MNDEETTFFNEENEFYFESDHLALKGNKDYHAFLKTIVILEAQRVKAIEDLDKLMSVRAEALNDPISFVAKLQNGDLPELPGPQKIAEIPYVDWSQYNIPLSDIRMKPQTRQGHILPKLQSKTEEENGKILVRGRAFDETKPETFNQLWTMEEQRRLEELLTVYPPEEIEMKRWTKIANALGNRTPKQVSSRVQKYFIKLSKAGLPVPGRGPKIKVDFKRSLNKYRYNHFLFKRSTFFPHQDTSFTFSDESKEQSIVEESEDDITNGGSDDNFELRQINLLRQVKAEKEQNSPTYKHVGYKCTVCGEEPLKGTRWHCAECLIGIDLCGDCAVEQLEVENPSHDPSHRLIAIKPPSGTKSYDLDYFPQNFCNSSYNYLDPNFLPE</sequence>
<keyword evidence="3 5" id="KW-0863">Zinc-finger</keyword>
<organism evidence="9 10">
    <name type="scientific">Cardiocondyla obscurior</name>
    <dbReference type="NCBI Taxonomy" id="286306"/>
    <lineage>
        <taxon>Eukaryota</taxon>
        <taxon>Metazoa</taxon>
        <taxon>Ecdysozoa</taxon>
        <taxon>Arthropoda</taxon>
        <taxon>Hexapoda</taxon>
        <taxon>Insecta</taxon>
        <taxon>Pterygota</taxon>
        <taxon>Neoptera</taxon>
        <taxon>Endopterygota</taxon>
        <taxon>Hymenoptera</taxon>
        <taxon>Apocrita</taxon>
        <taxon>Aculeata</taxon>
        <taxon>Formicoidea</taxon>
        <taxon>Formicidae</taxon>
        <taxon>Myrmicinae</taxon>
        <taxon>Cardiocondyla</taxon>
    </lineage>
</organism>